<feature type="domain" description="NSUN5/RCM1 N-terminal" evidence="1">
    <location>
        <begin position="34"/>
        <end position="73"/>
    </location>
</feature>
<keyword evidence="3" id="KW-1185">Reference proteome</keyword>
<dbReference type="Pfam" id="PF21153">
    <property type="entry name" value="NSUN5_N"/>
    <property type="match status" value="1"/>
</dbReference>
<evidence type="ECO:0000259" key="1">
    <source>
        <dbReference type="Pfam" id="PF21153"/>
    </source>
</evidence>
<name>A0A8D0FGS7_STROC</name>
<evidence type="ECO:0000313" key="3">
    <source>
        <dbReference type="Proteomes" id="UP000694551"/>
    </source>
</evidence>
<organism evidence="2 3">
    <name type="scientific">Strix occidentalis caurina</name>
    <name type="common">northern spotted owl</name>
    <dbReference type="NCBI Taxonomy" id="311401"/>
    <lineage>
        <taxon>Eukaryota</taxon>
        <taxon>Metazoa</taxon>
        <taxon>Chordata</taxon>
        <taxon>Craniata</taxon>
        <taxon>Vertebrata</taxon>
        <taxon>Euteleostomi</taxon>
        <taxon>Archelosauria</taxon>
        <taxon>Archosauria</taxon>
        <taxon>Dinosauria</taxon>
        <taxon>Saurischia</taxon>
        <taxon>Theropoda</taxon>
        <taxon>Coelurosauria</taxon>
        <taxon>Aves</taxon>
        <taxon>Neognathae</taxon>
        <taxon>Neoaves</taxon>
        <taxon>Telluraves</taxon>
        <taxon>Strigiformes</taxon>
        <taxon>Strigidae</taxon>
        <taxon>Strix</taxon>
    </lineage>
</organism>
<protein>
    <recommendedName>
        <fullName evidence="1">NSUN5/RCM1 N-terminal domain-containing protein</fullName>
    </recommendedName>
</protein>
<reference evidence="2" key="2">
    <citation type="submission" date="2025-09" db="UniProtKB">
        <authorList>
            <consortium name="Ensembl"/>
        </authorList>
    </citation>
    <scope>IDENTIFICATION</scope>
</reference>
<dbReference type="AlphaFoldDB" id="A0A8D0FGS7"/>
<dbReference type="InterPro" id="IPR048889">
    <property type="entry name" value="NSUN5_RCM1_N"/>
</dbReference>
<accession>A0A8D0FGS7</accession>
<reference evidence="2" key="1">
    <citation type="submission" date="2025-08" db="UniProtKB">
        <authorList>
            <consortium name="Ensembl"/>
        </authorList>
    </citation>
    <scope>IDENTIFICATION</scope>
</reference>
<evidence type="ECO:0000313" key="2">
    <source>
        <dbReference type="Ensembl" id="ENSSOCP00000013935.1"/>
    </source>
</evidence>
<dbReference type="Ensembl" id="ENSSOCT00000014303.1">
    <property type="protein sequence ID" value="ENSSOCP00000013935.1"/>
    <property type="gene ID" value="ENSSOCG00000010553.1"/>
</dbReference>
<dbReference type="Proteomes" id="UP000694551">
    <property type="component" value="Unplaced"/>
</dbReference>
<sequence length="93" mass="9641">MALYSAAAAVLEGLERGQGGIKSLVYNSRFPHVRQLYALVAQTLRYSPVLEKLLAGAALLQAEKKLQPQLAKVRGGAGGPLAAGDSAIPPCLG</sequence>
<proteinExistence type="predicted"/>